<evidence type="ECO:0000259" key="4">
    <source>
        <dbReference type="Pfam" id="PF13649"/>
    </source>
</evidence>
<keyword evidence="1 5" id="KW-0489">Methyltransferase</keyword>
<dbReference type="InterPro" id="IPR041698">
    <property type="entry name" value="Methyltransf_25"/>
</dbReference>
<dbReference type="GO" id="GO:0102208">
    <property type="term" value="F:2-polyprenyl-6-hydroxyphenol methylase activity"/>
    <property type="evidence" value="ECO:0007669"/>
    <property type="project" value="UniProtKB-EC"/>
</dbReference>
<gene>
    <name evidence="5" type="ORF">ACFPRH_17590</name>
</gene>
<feature type="domain" description="Methyltransferase" evidence="4">
    <location>
        <begin position="60"/>
        <end position="150"/>
    </location>
</feature>
<dbReference type="PANTHER" id="PTHR43464">
    <property type="entry name" value="METHYLTRANSFERASE"/>
    <property type="match status" value="1"/>
</dbReference>
<dbReference type="GO" id="GO:0032259">
    <property type="term" value="P:methylation"/>
    <property type="evidence" value="ECO:0007669"/>
    <property type="project" value="UniProtKB-KW"/>
</dbReference>
<dbReference type="RefSeq" id="WP_344479498.1">
    <property type="nucleotide sequence ID" value="NZ_BAAASB010000012.1"/>
</dbReference>
<evidence type="ECO:0000313" key="6">
    <source>
        <dbReference type="Proteomes" id="UP001596160"/>
    </source>
</evidence>
<organism evidence="5 6">
    <name type="scientific">Streptomyces amakusaensis</name>
    <dbReference type="NCBI Taxonomy" id="67271"/>
    <lineage>
        <taxon>Bacteria</taxon>
        <taxon>Bacillati</taxon>
        <taxon>Actinomycetota</taxon>
        <taxon>Actinomycetes</taxon>
        <taxon>Kitasatosporales</taxon>
        <taxon>Streptomycetaceae</taxon>
        <taxon>Streptomyces</taxon>
    </lineage>
</organism>
<evidence type="ECO:0000256" key="2">
    <source>
        <dbReference type="ARBA" id="ARBA00022679"/>
    </source>
</evidence>
<dbReference type="Gene3D" id="3.40.50.150">
    <property type="entry name" value="Vaccinia Virus protein VP39"/>
    <property type="match status" value="1"/>
</dbReference>
<keyword evidence="2 5" id="KW-0808">Transferase</keyword>
<protein>
    <submittedName>
        <fullName evidence="5">Class I SAM-dependent methyltransferase</fullName>
        <ecNumber evidence="5">2.1.1.222</ecNumber>
        <ecNumber evidence="5">2.1.1.64</ecNumber>
    </submittedName>
</protein>
<name>A0ABW0AIH5_9ACTN</name>
<comment type="caution">
    <text evidence="5">The sequence shown here is derived from an EMBL/GenBank/DDBJ whole genome shotgun (WGS) entry which is preliminary data.</text>
</comment>
<dbReference type="Pfam" id="PF13649">
    <property type="entry name" value="Methyltransf_25"/>
    <property type="match status" value="1"/>
</dbReference>
<evidence type="ECO:0000256" key="1">
    <source>
        <dbReference type="ARBA" id="ARBA00022603"/>
    </source>
</evidence>
<reference evidence="6" key="1">
    <citation type="journal article" date="2019" name="Int. J. Syst. Evol. Microbiol.">
        <title>The Global Catalogue of Microorganisms (GCM) 10K type strain sequencing project: providing services to taxonomists for standard genome sequencing and annotation.</title>
        <authorList>
            <consortium name="The Broad Institute Genomics Platform"/>
            <consortium name="The Broad Institute Genome Sequencing Center for Infectious Disease"/>
            <person name="Wu L."/>
            <person name="Ma J."/>
        </authorList>
    </citation>
    <scope>NUCLEOTIDE SEQUENCE [LARGE SCALE GENOMIC DNA]</scope>
    <source>
        <strain evidence="6">PCU 266</strain>
    </source>
</reference>
<sequence>MNSMGETGGTGGTYTEAQPGVQWYYEQYAQALADRYEALTFDGLYEGMLSFLPDAPARAADIGAGTGRDAAALARRGYRVTAVEPVREMRAVAARLHQQPVEWVADALPELSRVEGPFELLLLSAVWMHLDEDERPFAMERVAGLLTEGGRLLMTLRHGEPPRDRRMFDVSADETEALAAQYGLRRIHRSGGEDRLGRSGVHWSRIVFEKTPETPEAPEAPPGE</sequence>
<dbReference type="Proteomes" id="UP001596160">
    <property type="component" value="Unassembled WGS sequence"/>
</dbReference>
<keyword evidence="3" id="KW-0949">S-adenosyl-L-methionine</keyword>
<dbReference type="EC" id="2.1.1.222" evidence="5"/>
<proteinExistence type="predicted"/>
<dbReference type="CDD" id="cd02440">
    <property type="entry name" value="AdoMet_MTases"/>
    <property type="match status" value="1"/>
</dbReference>
<dbReference type="GO" id="GO:0061542">
    <property type="term" value="F:3-demethylubiquinol 3-O-methyltransferase activity"/>
    <property type="evidence" value="ECO:0007669"/>
    <property type="project" value="UniProtKB-EC"/>
</dbReference>
<dbReference type="EC" id="2.1.1.64" evidence="5"/>
<dbReference type="SUPFAM" id="SSF53335">
    <property type="entry name" value="S-adenosyl-L-methionine-dependent methyltransferases"/>
    <property type="match status" value="1"/>
</dbReference>
<accession>A0ABW0AIH5</accession>
<evidence type="ECO:0000256" key="3">
    <source>
        <dbReference type="ARBA" id="ARBA00022691"/>
    </source>
</evidence>
<keyword evidence="6" id="KW-1185">Reference proteome</keyword>
<dbReference type="EMBL" id="JBHSKP010000010">
    <property type="protein sequence ID" value="MFC5153548.1"/>
    <property type="molecule type" value="Genomic_DNA"/>
</dbReference>
<dbReference type="PANTHER" id="PTHR43464:SF19">
    <property type="entry name" value="UBIQUINONE BIOSYNTHESIS O-METHYLTRANSFERASE, MITOCHONDRIAL"/>
    <property type="match status" value="1"/>
</dbReference>
<evidence type="ECO:0000313" key="5">
    <source>
        <dbReference type="EMBL" id="MFC5153548.1"/>
    </source>
</evidence>
<dbReference type="InterPro" id="IPR029063">
    <property type="entry name" value="SAM-dependent_MTases_sf"/>
</dbReference>